<name>A0A318ZCW5_9EURO</name>
<organism evidence="1 2">
    <name type="scientific">Aspergillus saccharolyticus JOP 1030-1</name>
    <dbReference type="NCBI Taxonomy" id="1450539"/>
    <lineage>
        <taxon>Eukaryota</taxon>
        <taxon>Fungi</taxon>
        <taxon>Dikarya</taxon>
        <taxon>Ascomycota</taxon>
        <taxon>Pezizomycotina</taxon>
        <taxon>Eurotiomycetes</taxon>
        <taxon>Eurotiomycetidae</taxon>
        <taxon>Eurotiales</taxon>
        <taxon>Aspergillaceae</taxon>
        <taxon>Aspergillus</taxon>
        <taxon>Aspergillus subgen. Circumdati</taxon>
    </lineage>
</organism>
<dbReference type="OrthoDB" id="265717at2759"/>
<reference evidence="1 2" key="1">
    <citation type="submission" date="2016-12" db="EMBL/GenBank/DDBJ databases">
        <title>The genomes of Aspergillus section Nigri reveals drivers in fungal speciation.</title>
        <authorList>
            <consortium name="DOE Joint Genome Institute"/>
            <person name="Vesth T.C."/>
            <person name="Nybo J."/>
            <person name="Theobald S."/>
            <person name="Brandl J."/>
            <person name="Frisvad J.C."/>
            <person name="Nielsen K.F."/>
            <person name="Lyhne E.K."/>
            <person name="Kogle M.E."/>
            <person name="Kuo A."/>
            <person name="Riley R."/>
            <person name="Clum A."/>
            <person name="Nolan M."/>
            <person name="Lipzen A."/>
            <person name="Salamov A."/>
            <person name="Henrissat B."/>
            <person name="Wiebenga A."/>
            <person name="De Vries R.P."/>
            <person name="Grigoriev I.V."/>
            <person name="Mortensen U.H."/>
            <person name="Andersen M.R."/>
            <person name="Baker S.E."/>
        </authorList>
    </citation>
    <scope>NUCLEOTIDE SEQUENCE [LARGE SCALE GENOMIC DNA]</scope>
    <source>
        <strain evidence="1 2">JOP 1030-1</strain>
    </source>
</reference>
<evidence type="ECO:0000313" key="2">
    <source>
        <dbReference type="Proteomes" id="UP000248349"/>
    </source>
</evidence>
<protein>
    <submittedName>
        <fullName evidence="1">Uncharacterized protein</fullName>
    </submittedName>
</protein>
<accession>A0A318ZCW5</accession>
<dbReference type="Proteomes" id="UP000248349">
    <property type="component" value="Unassembled WGS sequence"/>
</dbReference>
<dbReference type="RefSeq" id="XP_025431298.1">
    <property type="nucleotide sequence ID" value="XM_025575040.1"/>
</dbReference>
<dbReference type="STRING" id="1450539.A0A318ZCW5"/>
<evidence type="ECO:0000313" key="1">
    <source>
        <dbReference type="EMBL" id="PYH45316.1"/>
    </source>
</evidence>
<dbReference type="AlphaFoldDB" id="A0A318ZCW5"/>
<keyword evidence="2" id="KW-1185">Reference proteome</keyword>
<sequence length="119" mass="13177">MAPQYPDLRDINHFPGFAGIPTENLDTGVITPGTDGCLLLEIVAFETSPTLVVGTRSKDLHLVTLRFEGEDQGRALAQSPHLKVGHTIAILHARKHQFGHQVYGIRLYNYRSLKVFAEA</sequence>
<dbReference type="EMBL" id="KZ821232">
    <property type="protein sequence ID" value="PYH45316.1"/>
    <property type="molecule type" value="Genomic_DNA"/>
</dbReference>
<proteinExistence type="predicted"/>
<gene>
    <name evidence="1" type="ORF">BP01DRAFT_356810</name>
</gene>
<dbReference type="GeneID" id="37076268"/>